<dbReference type="EMBL" id="CP027059">
    <property type="protein sequence ID" value="UQZ83447.1"/>
    <property type="molecule type" value="Genomic_DNA"/>
</dbReference>
<reference evidence="2" key="1">
    <citation type="submission" date="2018-02" db="EMBL/GenBank/DDBJ databases">
        <authorList>
            <person name="Kim S.-K."/>
            <person name="Jung H.-I."/>
            <person name="Lee S.-W."/>
        </authorList>
    </citation>
    <scope>NUCLEOTIDE SEQUENCE</scope>
    <source>
        <strain evidence="2">SK3146</strain>
    </source>
</reference>
<reference evidence="2" key="2">
    <citation type="journal article" date="2021" name="J Anim Sci Technol">
        <title>Complete genome sequence of Paenibacillus konkukensis sp. nov. SK3146 as a potential probiotic strain.</title>
        <authorList>
            <person name="Jung H.I."/>
            <person name="Park S."/>
            <person name="Niu K.M."/>
            <person name="Lee S.W."/>
            <person name="Kothari D."/>
            <person name="Yi K.J."/>
            <person name="Kim S.K."/>
        </authorList>
    </citation>
    <scope>NUCLEOTIDE SEQUENCE</scope>
    <source>
        <strain evidence="2">SK3146</strain>
    </source>
</reference>
<protein>
    <submittedName>
        <fullName evidence="2">Uncharacterized protein</fullName>
    </submittedName>
</protein>
<accession>A0ABY4RMZ9</accession>
<evidence type="ECO:0000256" key="1">
    <source>
        <dbReference type="SAM" id="Phobius"/>
    </source>
</evidence>
<evidence type="ECO:0000313" key="3">
    <source>
        <dbReference type="Proteomes" id="UP001057134"/>
    </source>
</evidence>
<keyword evidence="1" id="KW-0472">Membrane</keyword>
<proteinExistence type="predicted"/>
<sequence length="55" mass="6206">MLLFGIFKVVPYAGFLGIIWIVVTLGITIYHGMNVFSKNGVAFGYVEKKNKRILK</sequence>
<gene>
    <name evidence="2" type="ORF">SK3146_02634</name>
</gene>
<organism evidence="2 3">
    <name type="scientific">Paenibacillus konkukensis</name>
    <dbReference type="NCBI Taxonomy" id="2020716"/>
    <lineage>
        <taxon>Bacteria</taxon>
        <taxon>Bacillati</taxon>
        <taxon>Bacillota</taxon>
        <taxon>Bacilli</taxon>
        <taxon>Bacillales</taxon>
        <taxon>Paenibacillaceae</taxon>
        <taxon>Paenibacillus</taxon>
    </lineage>
</organism>
<evidence type="ECO:0000313" key="2">
    <source>
        <dbReference type="EMBL" id="UQZ83447.1"/>
    </source>
</evidence>
<keyword evidence="1" id="KW-0812">Transmembrane</keyword>
<feature type="transmembrane region" description="Helical" evidence="1">
    <location>
        <begin position="12"/>
        <end position="30"/>
    </location>
</feature>
<dbReference type="Proteomes" id="UP001057134">
    <property type="component" value="Chromosome"/>
</dbReference>
<name>A0ABY4RMZ9_9BACL</name>
<keyword evidence="3" id="KW-1185">Reference proteome</keyword>
<keyword evidence="1" id="KW-1133">Transmembrane helix</keyword>